<dbReference type="AlphaFoldDB" id="X1Q4V7"/>
<dbReference type="EMBL" id="BARV01025697">
    <property type="protein sequence ID" value="GAI46105.1"/>
    <property type="molecule type" value="Genomic_DNA"/>
</dbReference>
<name>X1Q4V7_9ZZZZ</name>
<proteinExistence type="predicted"/>
<protein>
    <submittedName>
        <fullName evidence="1">Uncharacterized protein</fullName>
    </submittedName>
</protein>
<sequence>MNRNPISNEIIVDWLDNRQIKAATISGSYLQITSLTKEPEELLPGDEFTCGWELTNDEDGWRPLQAQQYVVREICTNGQLGFDKTASFSRSSGSHENIAKSLERLGTVLDNMPVVKRLAEAVKWADEQQVGTQRDNVVRYLTQRLDGRTTREILEEITSDSTWYDLLNKL</sequence>
<evidence type="ECO:0000313" key="1">
    <source>
        <dbReference type="EMBL" id="GAI46105.1"/>
    </source>
</evidence>
<reference evidence="1" key="1">
    <citation type="journal article" date="2014" name="Front. Microbiol.">
        <title>High frequency of phylogenetically diverse reductive dehalogenase-homologous genes in deep subseafloor sedimentary metagenomes.</title>
        <authorList>
            <person name="Kawai M."/>
            <person name="Futagami T."/>
            <person name="Toyoda A."/>
            <person name="Takaki Y."/>
            <person name="Nishi S."/>
            <person name="Hori S."/>
            <person name="Arai W."/>
            <person name="Tsubouchi T."/>
            <person name="Morono Y."/>
            <person name="Uchiyama I."/>
            <person name="Ito T."/>
            <person name="Fujiyama A."/>
            <person name="Inagaki F."/>
            <person name="Takami H."/>
        </authorList>
    </citation>
    <scope>NUCLEOTIDE SEQUENCE</scope>
    <source>
        <strain evidence="1">Expedition CK06-06</strain>
    </source>
</reference>
<gene>
    <name evidence="1" type="ORF">S06H3_41656</name>
</gene>
<feature type="non-terminal residue" evidence="1">
    <location>
        <position position="170"/>
    </location>
</feature>
<accession>X1Q4V7</accession>
<comment type="caution">
    <text evidence="1">The sequence shown here is derived from an EMBL/GenBank/DDBJ whole genome shotgun (WGS) entry which is preliminary data.</text>
</comment>
<organism evidence="1">
    <name type="scientific">marine sediment metagenome</name>
    <dbReference type="NCBI Taxonomy" id="412755"/>
    <lineage>
        <taxon>unclassified sequences</taxon>
        <taxon>metagenomes</taxon>
        <taxon>ecological metagenomes</taxon>
    </lineage>
</organism>